<organism evidence="3">
    <name type="scientific">Sesamum latifolium</name>
    <dbReference type="NCBI Taxonomy" id="2727402"/>
    <lineage>
        <taxon>Eukaryota</taxon>
        <taxon>Viridiplantae</taxon>
        <taxon>Streptophyta</taxon>
        <taxon>Embryophyta</taxon>
        <taxon>Tracheophyta</taxon>
        <taxon>Spermatophyta</taxon>
        <taxon>Magnoliopsida</taxon>
        <taxon>eudicotyledons</taxon>
        <taxon>Gunneridae</taxon>
        <taxon>Pentapetalae</taxon>
        <taxon>asterids</taxon>
        <taxon>lamiids</taxon>
        <taxon>Lamiales</taxon>
        <taxon>Pedaliaceae</taxon>
        <taxon>Sesamum</taxon>
    </lineage>
</organism>
<dbReference type="Gene3D" id="3.30.70.270">
    <property type="match status" value="3"/>
</dbReference>
<dbReference type="Pfam" id="PF13456">
    <property type="entry name" value="RVT_3"/>
    <property type="match status" value="1"/>
</dbReference>
<reference evidence="3" key="1">
    <citation type="submission" date="2020-06" db="EMBL/GenBank/DDBJ databases">
        <authorList>
            <person name="Li T."/>
            <person name="Hu X."/>
            <person name="Zhang T."/>
            <person name="Song X."/>
            <person name="Zhang H."/>
            <person name="Dai N."/>
            <person name="Sheng W."/>
            <person name="Hou X."/>
            <person name="Wei L."/>
        </authorList>
    </citation>
    <scope>NUCLEOTIDE SEQUENCE</scope>
    <source>
        <strain evidence="3">KEN1</strain>
        <tissue evidence="3">Leaf</tissue>
    </source>
</reference>
<dbReference type="PANTHER" id="PTHR37984:SF5">
    <property type="entry name" value="PROTEIN NYNRIN-LIKE"/>
    <property type="match status" value="1"/>
</dbReference>
<feature type="domain" description="RNase H type-1" evidence="2">
    <location>
        <begin position="624"/>
        <end position="731"/>
    </location>
</feature>
<dbReference type="Pfam" id="PF00078">
    <property type="entry name" value="RVT_1"/>
    <property type="match status" value="1"/>
</dbReference>
<dbReference type="InterPro" id="IPR036397">
    <property type="entry name" value="RNaseH_sf"/>
</dbReference>
<accession>A0AAW2Y605</accession>
<comment type="caution">
    <text evidence="3">The sequence shown here is derived from an EMBL/GenBank/DDBJ whole genome shotgun (WGS) entry which is preliminary data.</text>
</comment>
<dbReference type="SUPFAM" id="SSF56672">
    <property type="entry name" value="DNA/RNA polymerases"/>
    <property type="match status" value="1"/>
</dbReference>
<dbReference type="CDD" id="cd01647">
    <property type="entry name" value="RT_LTR"/>
    <property type="match status" value="1"/>
</dbReference>
<evidence type="ECO:0000313" key="3">
    <source>
        <dbReference type="EMBL" id="KAL0461140.1"/>
    </source>
</evidence>
<dbReference type="InterPro" id="IPR000477">
    <property type="entry name" value="RT_dom"/>
</dbReference>
<dbReference type="SUPFAM" id="SSF53098">
    <property type="entry name" value="Ribonuclease H-like"/>
    <property type="match status" value="1"/>
</dbReference>
<dbReference type="FunFam" id="3.30.70.270:FF:000063">
    <property type="entry name" value="Zinc knuckle domaincontaining protein"/>
    <property type="match status" value="1"/>
</dbReference>
<sequence>MKAQHKLRKQGFRVDQPRLGLGFILDEPIKIRTRKDGKYATVQYISADNGKTDENQKPNDNRISIFKRLGTLTARASVFEGLGETSEDSSNNTRRRQRGSVFDRLGDCHAQQGPIMVKQHVAGKPRDSSETLNEEEIEIIIGSNHVTIDEGSDSDISEDEIQNAPPQLEDGIQATVDELKELNLGTTEEPRSIFVSALLSLEEEEQYFKTLDEYRDVFAWTYKEMPGLDPKVAIHHLGIRHGARPIKQSQRVLRPNLIPRIETEVNKLIDAGFIREVKYATWISSIVSVNKKNSQIWICVDFRDLNKACPKDDFPLPIIELMVDATTGHEALSFMDGSSGYNQIRMSPKDEECMAFRTPKGIYCYKVMPFGLKNAGATYQRAMQNIFDDMLHKKYNLKINPLKCAFGVSSGKFLGFIVRHCGIEVDPAKVDAIQKMPPPRNLKELQSLQGNLAFIRRFISNLAGRCQPFNHLMKKDAPFQWDEGCQNAFESIKRHLLNLPVLGAPTPGKPLILYIAAQERSIGALMAQENEEGKEKALYYLSRTLTENELKHSPVEKVYLALFYAIKKLRHYFEAYSIRLISRADPIMPSRDKLLPTFLADHPMPAEWEISDDFPDEDVFSIEILPAWTMFFDGAARFDGELCSNNVAEYQVLIISLQIALEMGIIEMKVYGDSKLIINQLLNIYEVKKEDLVPFFRQASHLLKGFESVTLNHIPRKENRMADPLANLATTLALSDGETTNIPVCNRWVLPSLDTSNHEDSNACHDCYN</sequence>
<protein>
    <submittedName>
        <fullName evidence="3">Transposon Tf2-12 polyprotein</fullName>
    </submittedName>
</protein>
<dbReference type="InterPro" id="IPR050951">
    <property type="entry name" value="Retrovirus_Pol_polyprotein"/>
</dbReference>
<proteinExistence type="predicted"/>
<evidence type="ECO:0000256" key="1">
    <source>
        <dbReference type="ARBA" id="ARBA00023268"/>
    </source>
</evidence>
<dbReference type="PANTHER" id="PTHR37984">
    <property type="entry name" value="PROTEIN CBG26694"/>
    <property type="match status" value="1"/>
</dbReference>
<dbReference type="InterPro" id="IPR043502">
    <property type="entry name" value="DNA/RNA_pol_sf"/>
</dbReference>
<dbReference type="InterPro" id="IPR041577">
    <property type="entry name" value="RT_RNaseH_2"/>
</dbReference>
<keyword evidence="1" id="KW-0511">Multifunctional enzyme</keyword>
<dbReference type="InterPro" id="IPR002156">
    <property type="entry name" value="RNaseH_domain"/>
</dbReference>
<gene>
    <name evidence="3" type="ORF">Slati_0001600</name>
</gene>
<dbReference type="PROSITE" id="PS50879">
    <property type="entry name" value="RNASE_H_1"/>
    <property type="match status" value="1"/>
</dbReference>
<dbReference type="CDD" id="cd09279">
    <property type="entry name" value="RNase_HI_like"/>
    <property type="match status" value="1"/>
</dbReference>
<dbReference type="AlphaFoldDB" id="A0AAW2Y605"/>
<dbReference type="EMBL" id="JACGWN010000001">
    <property type="protein sequence ID" value="KAL0461140.1"/>
    <property type="molecule type" value="Genomic_DNA"/>
</dbReference>
<dbReference type="InterPro" id="IPR043128">
    <property type="entry name" value="Rev_trsase/Diguanyl_cyclase"/>
</dbReference>
<reference evidence="3" key="2">
    <citation type="journal article" date="2024" name="Plant">
        <title>Genomic evolution and insights into agronomic trait innovations of Sesamum species.</title>
        <authorList>
            <person name="Miao H."/>
            <person name="Wang L."/>
            <person name="Qu L."/>
            <person name="Liu H."/>
            <person name="Sun Y."/>
            <person name="Le M."/>
            <person name="Wang Q."/>
            <person name="Wei S."/>
            <person name="Zheng Y."/>
            <person name="Lin W."/>
            <person name="Duan Y."/>
            <person name="Cao H."/>
            <person name="Xiong S."/>
            <person name="Wang X."/>
            <person name="Wei L."/>
            <person name="Li C."/>
            <person name="Ma Q."/>
            <person name="Ju M."/>
            <person name="Zhao R."/>
            <person name="Li G."/>
            <person name="Mu C."/>
            <person name="Tian Q."/>
            <person name="Mei H."/>
            <person name="Zhang T."/>
            <person name="Gao T."/>
            <person name="Zhang H."/>
        </authorList>
    </citation>
    <scope>NUCLEOTIDE SEQUENCE</scope>
    <source>
        <strain evidence="3">KEN1</strain>
    </source>
</reference>
<dbReference type="GO" id="GO:0004523">
    <property type="term" value="F:RNA-DNA hybrid ribonuclease activity"/>
    <property type="evidence" value="ECO:0007669"/>
    <property type="project" value="InterPro"/>
</dbReference>
<name>A0AAW2Y605_9LAMI</name>
<dbReference type="Gene3D" id="3.30.420.10">
    <property type="entry name" value="Ribonuclease H-like superfamily/Ribonuclease H"/>
    <property type="match status" value="1"/>
</dbReference>
<dbReference type="Gene3D" id="3.10.10.10">
    <property type="entry name" value="HIV Type 1 Reverse Transcriptase, subunit A, domain 1"/>
    <property type="match status" value="1"/>
</dbReference>
<dbReference type="Pfam" id="PF17919">
    <property type="entry name" value="RT_RNaseH_2"/>
    <property type="match status" value="1"/>
</dbReference>
<dbReference type="InterPro" id="IPR012337">
    <property type="entry name" value="RNaseH-like_sf"/>
</dbReference>
<evidence type="ECO:0000259" key="2">
    <source>
        <dbReference type="PROSITE" id="PS50879"/>
    </source>
</evidence>
<dbReference type="GO" id="GO:0003676">
    <property type="term" value="F:nucleic acid binding"/>
    <property type="evidence" value="ECO:0007669"/>
    <property type="project" value="InterPro"/>
</dbReference>